<dbReference type="Gene3D" id="1.10.510.10">
    <property type="entry name" value="Transferase(Phosphotransferase) domain 1"/>
    <property type="match status" value="1"/>
</dbReference>
<dbReference type="FunFam" id="1.10.510.10:FF:000005">
    <property type="entry name" value="cAMP-dependent protein kinase catalytic subunit alpha"/>
    <property type="match status" value="1"/>
</dbReference>
<dbReference type="InterPro" id="IPR008271">
    <property type="entry name" value="Ser/Thr_kinase_AS"/>
</dbReference>
<evidence type="ECO:0000256" key="7">
    <source>
        <dbReference type="ARBA" id="ARBA00047292"/>
    </source>
</evidence>
<evidence type="ECO:0000256" key="1">
    <source>
        <dbReference type="ARBA" id="ARBA00012444"/>
    </source>
</evidence>
<dbReference type="InterPro" id="IPR000719">
    <property type="entry name" value="Prot_kinase_dom"/>
</dbReference>
<dbReference type="InterPro" id="IPR011009">
    <property type="entry name" value="Kinase-like_dom_sf"/>
</dbReference>
<feature type="binding site" evidence="9">
    <location>
        <position position="96"/>
    </location>
    <ligand>
        <name>ATP</name>
        <dbReference type="ChEBI" id="CHEBI:30616"/>
    </ligand>
</feature>
<dbReference type="GO" id="GO:0005829">
    <property type="term" value="C:cytosol"/>
    <property type="evidence" value="ECO:0007669"/>
    <property type="project" value="TreeGrafter"/>
</dbReference>
<evidence type="ECO:0000256" key="11">
    <source>
        <dbReference type="SAM" id="MobiDB-lite"/>
    </source>
</evidence>
<evidence type="ECO:0000256" key="8">
    <source>
        <dbReference type="ARBA" id="ARBA00047454"/>
    </source>
</evidence>
<dbReference type="PROSITE" id="PS50011">
    <property type="entry name" value="PROTEIN_KINASE_DOM"/>
    <property type="match status" value="1"/>
</dbReference>
<dbReference type="GO" id="GO:0005524">
    <property type="term" value="F:ATP binding"/>
    <property type="evidence" value="ECO:0007669"/>
    <property type="project" value="UniProtKB-UniRule"/>
</dbReference>
<evidence type="ECO:0000313" key="15">
    <source>
        <dbReference type="Proteomes" id="UP000703269"/>
    </source>
</evidence>
<dbReference type="GO" id="GO:0004691">
    <property type="term" value="F:cAMP-dependent protein kinase activity"/>
    <property type="evidence" value="ECO:0007669"/>
    <property type="project" value="UniProtKB-EC"/>
</dbReference>
<dbReference type="Gene3D" id="3.30.200.20">
    <property type="entry name" value="Phosphorylase Kinase, domain 1"/>
    <property type="match status" value="1"/>
</dbReference>
<evidence type="ECO:0000256" key="6">
    <source>
        <dbReference type="ARBA" id="ARBA00022840"/>
    </source>
</evidence>
<dbReference type="GO" id="GO:0007165">
    <property type="term" value="P:signal transduction"/>
    <property type="evidence" value="ECO:0007669"/>
    <property type="project" value="UniProtKB-ARBA"/>
</dbReference>
<keyword evidence="4 9" id="KW-0547">Nucleotide-binding</keyword>
<dbReference type="GO" id="GO:0005952">
    <property type="term" value="C:cAMP-dependent protein kinase complex"/>
    <property type="evidence" value="ECO:0007669"/>
    <property type="project" value="TreeGrafter"/>
</dbReference>
<feature type="domain" description="Protein kinase" evidence="12">
    <location>
        <begin position="67"/>
        <end position="324"/>
    </location>
</feature>
<evidence type="ECO:0000256" key="2">
    <source>
        <dbReference type="ARBA" id="ARBA00022527"/>
    </source>
</evidence>
<comment type="caution">
    <text evidence="14">The sequence shown here is derived from an EMBL/GenBank/DDBJ whole genome shotgun (WGS) entry which is preliminary data.</text>
</comment>
<evidence type="ECO:0000256" key="3">
    <source>
        <dbReference type="ARBA" id="ARBA00022679"/>
    </source>
</evidence>
<name>A0A9P3GEP3_9APHY</name>
<dbReference type="PROSITE" id="PS00108">
    <property type="entry name" value="PROTEIN_KINASE_ST"/>
    <property type="match status" value="1"/>
</dbReference>
<dbReference type="PANTHER" id="PTHR24353">
    <property type="entry name" value="CYCLIC NUCLEOTIDE-DEPENDENT PROTEIN KINASE"/>
    <property type="match status" value="1"/>
</dbReference>
<feature type="compositionally biased region" description="Basic and acidic residues" evidence="11">
    <location>
        <begin position="24"/>
        <end position="41"/>
    </location>
</feature>
<gene>
    <name evidence="14" type="ORF">PsYK624_108540</name>
</gene>
<dbReference type="PROSITE" id="PS51285">
    <property type="entry name" value="AGC_KINASE_CTER"/>
    <property type="match status" value="1"/>
</dbReference>
<comment type="catalytic activity">
    <reaction evidence="7">
        <text>L-threonyl-[protein] + ATP = O-phospho-L-threonyl-[protein] + ADP + H(+)</text>
        <dbReference type="Rhea" id="RHEA:46608"/>
        <dbReference type="Rhea" id="RHEA-COMP:11060"/>
        <dbReference type="Rhea" id="RHEA-COMP:11605"/>
        <dbReference type="ChEBI" id="CHEBI:15378"/>
        <dbReference type="ChEBI" id="CHEBI:30013"/>
        <dbReference type="ChEBI" id="CHEBI:30616"/>
        <dbReference type="ChEBI" id="CHEBI:61977"/>
        <dbReference type="ChEBI" id="CHEBI:456216"/>
        <dbReference type="EC" id="2.7.11.11"/>
    </reaction>
</comment>
<keyword evidence="6 9" id="KW-0067">ATP-binding</keyword>
<evidence type="ECO:0000256" key="9">
    <source>
        <dbReference type="PROSITE-ProRule" id="PRU10141"/>
    </source>
</evidence>
<feature type="compositionally biased region" description="Polar residues" evidence="11">
    <location>
        <begin position="1"/>
        <end position="23"/>
    </location>
</feature>
<keyword evidence="2 10" id="KW-0723">Serine/threonine-protein kinase</keyword>
<reference evidence="14 15" key="1">
    <citation type="submission" date="2021-08" db="EMBL/GenBank/DDBJ databases">
        <title>Draft Genome Sequence of Phanerochaete sordida strain YK-624.</title>
        <authorList>
            <person name="Mori T."/>
            <person name="Dohra H."/>
            <person name="Suzuki T."/>
            <person name="Kawagishi H."/>
            <person name="Hirai H."/>
        </authorList>
    </citation>
    <scope>NUCLEOTIDE SEQUENCE [LARGE SCALE GENOMIC DNA]</scope>
    <source>
        <strain evidence="14 15">YK-624</strain>
    </source>
</reference>
<dbReference type="InterPro" id="IPR017441">
    <property type="entry name" value="Protein_kinase_ATP_BS"/>
</dbReference>
<dbReference type="Proteomes" id="UP000703269">
    <property type="component" value="Unassembled WGS sequence"/>
</dbReference>
<evidence type="ECO:0000313" key="14">
    <source>
        <dbReference type="EMBL" id="GJE94683.1"/>
    </source>
</evidence>
<evidence type="ECO:0000256" key="5">
    <source>
        <dbReference type="ARBA" id="ARBA00022777"/>
    </source>
</evidence>
<dbReference type="PANTHER" id="PTHR24353:SF153">
    <property type="entry name" value="CAMP-DEPENDENT PROTEIN KINASE CATALYTIC SUBUNIT 1"/>
    <property type="match status" value="1"/>
</dbReference>
<dbReference type="SUPFAM" id="SSF56112">
    <property type="entry name" value="Protein kinase-like (PK-like)"/>
    <property type="match status" value="1"/>
</dbReference>
<organism evidence="14 15">
    <name type="scientific">Phanerochaete sordida</name>
    <dbReference type="NCBI Taxonomy" id="48140"/>
    <lineage>
        <taxon>Eukaryota</taxon>
        <taxon>Fungi</taxon>
        <taxon>Dikarya</taxon>
        <taxon>Basidiomycota</taxon>
        <taxon>Agaricomycotina</taxon>
        <taxon>Agaricomycetes</taxon>
        <taxon>Polyporales</taxon>
        <taxon>Phanerochaetaceae</taxon>
        <taxon>Phanerochaete</taxon>
    </lineage>
</organism>
<comment type="catalytic activity">
    <reaction evidence="8">
        <text>L-seryl-[protein] + ATP = O-phospho-L-seryl-[protein] + ADP + H(+)</text>
        <dbReference type="Rhea" id="RHEA:17989"/>
        <dbReference type="Rhea" id="RHEA-COMP:9863"/>
        <dbReference type="Rhea" id="RHEA-COMP:11604"/>
        <dbReference type="ChEBI" id="CHEBI:15378"/>
        <dbReference type="ChEBI" id="CHEBI:29999"/>
        <dbReference type="ChEBI" id="CHEBI:30616"/>
        <dbReference type="ChEBI" id="CHEBI:83421"/>
        <dbReference type="ChEBI" id="CHEBI:456216"/>
        <dbReference type="EC" id="2.7.11.11"/>
    </reaction>
</comment>
<dbReference type="AlphaFoldDB" id="A0A9P3GEP3"/>
<dbReference type="PROSITE" id="PS00107">
    <property type="entry name" value="PROTEIN_KINASE_ATP"/>
    <property type="match status" value="1"/>
</dbReference>
<dbReference type="GO" id="GO:0005634">
    <property type="term" value="C:nucleus"/>
    <property type="evidence" value="ECO:0007669"/>
    <property type="project" value="TreeGrafter"/>
</dbReference>
<dbReference type="EC" id="2.7.11.11" evidence="1"/>
<evidence type="ECO:0000259" key="12">
    <source>
        <dbReference type="PROSITE" id="PS50011"/>
    </source>
</evidence>
<dbReference type="InterPro" id="IPR000961">
    <property type="entry name" value="AGC-kinase_C"/>
</dbReference>
<proteinExistence type="inferred from homology"/>
<dbReference type="OrthoDB" id="63267at2759"/>
<evidence type="ECO:0000256" key="4">
    <source>
        <dbReference type="ARBA" id="ARBA00022741"/>
    </source>
</evidence>
<evidence type="ECO:0000259" key="13">
    <source>
        <dbReference type="PROSITE" id="PS51285"/>
    </source>
</evidence>
<dbReference type="SMART" id="SM00133">
    <property type="entry name" value="S_TK_X"/>
    <property type="match status" value="1"/>
</dbReference>
<dbReference type="Pfam" id="PF00069">
    <property type="entry name" value="Pkinase"/>
    <property type="match status" value="1"/>
</dbReference>
<protein>
    <recommendedName>
        <fullName evidence="1">cAMP-dependent protein kinase</fullName>
        <ecNumber evidence="1">2.7.11.11</ecNumber>
    </recommendedName>
</protein>
<feature type="region of interest" description="Disordered" evidence="11">
    <location>
        <begin position="1"/>
        <end position="56"/>
    </location>
</feature>
<keyword evidence="3" id="KW-0808">Transferase</keyword>
<keyword evidence="15" id="KW-1185">Reference proteome</keyword>
<accession>A0A9P3GEP3</accession>
<evidence type="ECO:0000256" key="10">
    <source>
        <dbReference type="RuleBase" id="RU000304"/>
    </source>
</evidence>
<sequence length="386" mass="44133">MSSNQSTALSSTGQRPSASTERTSLSERKSINRREDKHEQMDVDVQPEPSAPLQVRRPTGTYRLSDFIIQRTLGTGSFGRVHLVRSKHNLRFYAIKVLSKEKIVRMKQVSHTQNEQRMLMAVQHPFIINLWGSFQDSANLYMVMDFVPGGELFTLLRRSNRFPDPVAKFYAAEVALALNYMHELDIIYRDLKPENILLNFDGHIKIADFGFAKHCSMNAWTLCGTPDYLAPEIIRNERYNKSVDWYALGVLIFEMLSGLPPFHEPEASHVVLYEKICAGPLAIRWPAFDRNATDLILKFLEHDPTKRYGNLKHGAGDVFAHPWFREVDWAKLKNREITAPYLPKIASAGDASAFERYPEDNVAAGYGQPVKDEFGTMFPDFEYTSH</sequence>
<feature type="domain" description="AGC-kinase C-terminal" evidence="13">
    <location>
        <begin position="325"/>
        <end position="386"/>
    </location>
</feature>
<dbReference type="SMART" id="SM00220">
    <property type="entry name" value="S_TKc"/>
    <property type="match status" value="1"/>
</dbReference>
<dbReference type="CDD" id="cd05580">
    <property type="entry name" value="STKc_PKA_like"/>
    <property type="match status" value="1"/>
</dbReference>
<dbReference type="FunFam" id="3.30.200.20:FF:000005">
    <property type="entry name" value="cAMP-dependent protein kinase catalytic subunit"/>
    <property type="match status" value="1"/>
</dbReference>
<comment type="similarity">
    <text evidence="10">Belongs to the protein kinase superfamily.</text>
</comment>
<dbReference type="EMBL" id="BPQB01000042">
    <property type="protein sequence ID" value="GJE94683.1"/>
    <property type="molecule type" value="Genomic_DNA"/>
</dbReference>
<keyword evidence="5 14" id="KW-0418">Kinase</keyword>